<evidence type="ECO:0000313" key="2">
    <source>
        <dbReference type="Proteomes" id="UP000321172"/>
    </source>
</evidence>
<keyword evidence="2" id="KW-1185">Reference proteome</keyword>
<dbReference type="SUPFAM" id="SSF109854">
    <property type="entry name" value="DinB/YfiT-like putative metalloenzymes"/>
    <property type="match status" value="1"/>
</dbReference>
<dbReference type="EMBL" id="CP042345">
    <property type="protein sequence ID" value="QEA15781.1"/>
    <property type="molecule type" value="Genomic_DNA"/>
</dbReference>
<dbReference type="Gene3D" id="1.20.120.450">
    <property type="entry name" value="dinb family like domain"/>
    <property type="match status" value="1"/>
</dbReference>
<dbReference type="PANTHER" id="PTHR36922:SF1">
    <property type="entry name" value="DUF1993 DOMAIN-CONTAINING PROTEIN"/>
    <property type="match status" value="1"/>
</dbReference>
<name>A0A5B8S2V0_9SPHN</name>
<dbReference type="Proteomes" id="UP000321172">
    <property type="component" value="Chromosome"/>
</dbReference>
<dbReference type="AlphaFoldDB" id="A0A5B8S2V0"/>
<dbReference type="Pfam" id="PF09351">
    <property type="entry name" value="DUF1993"/>
    <property type="match status" value="1"/>
</dbReference>
<proteinExistence type="predicted"/>
<dbReference type="RefSeq" id="WP_147089759.1">
    <property type="nucleotide sequence ID" value="NZ_BAABJD010000001.1"/>
</dbReference>
<sequence length="171" mass="18789">MHLAKTALTTFDQLLATLDHLLNKAATSEQGEALLLARLAPDMLPLATQVRFTTQQVYNTLNRAFGASHAGVDTDHTSFAEAQTHLAEVRALIAAAHETEPLAETAMVEFDLPNGMAFALTVSDYVRDWSLPQFHFHLMTAYAILRHAGLPIGKADYMGYMMQHLKSPPEG</sequence>
<dbReference type="PANTHER" id="PTHR36922">
    <property type="entry name" value="BLL2446 PROTEIN"/>
    <property type="match status" value="1"/>
</dbReference>
<reference evidence="1 2" key="1">
    <citation type="journal article" date="2013" name="J. Microbiol. Biotechnol.">
        <title>Novosphingobium ginsenosidimutans sp. nov., with the ability to convert ginsenoside.</title>
        <authorList>
            <person name="Kim J.K."/>
            <person name="He D."/>
            <person name="Liu Q.M."/>
            <person name="Park H.Y."/>
            <person name="Jung M.S."/>
            <person name="Yoon M.H."/>
            <person name="Kim S.C."/>
            <person name="Im W.T."/>
        </authorList>
    </citation>
    <scope>NUCLEOTIDE SEQUENCE [LARGE SCALE GENOMIC DNA]</scope>
    <source>
        <strain evidence="1 2">FW-6</strain>
    </source>
</reference>
<accession>A0A5B8S2V0</accession>
<organism evidence="1 2">
    <name type="scientific">Novosphingobium ginsenosidimutans</name>
    <dbReference type="NCBI Taxonomy" id="1176536"/>
    <lineage>
        <taxon>Bacteria</taxon>
        <taxon>Pseudomonadati</taxon>
        <taxon>Pseudomonadota</taxon>
        <taxon>Alphaproteobacteria</taxon>
        <taxon>Sphingomonadales</taxon>
        <taxon>Sphingomonadaceae</taxon>
        <taxon>Novosphingobium</taxon>
    </lineage>
</organism>
<dbReference type="KEGG" id="ngf:FRF71_06300"/>
<evidence type="ECO:0000313" key="1">
    <source>
        <dbReference type="EMBL" id="QEA15781.1"/>
    </source>
</evidence>
<dbReference type="OrthoDB" id="338237at2"/>
<dbReference type="InterPro" id="IPR018531">
    <property type="entry name" value="DUF1993"/>
</dbReference>
<protein>
    <submittedName>
        <fullName evidence="1">DUF1993 domain-containing protein</fullName>
    </submittedName>
</protein>
<dbReference type="InterPro" id="IPR034660">
    <property type="entry name" value="DinB/YfiT-like"/>
</dbReference>
<gene>
    <name evidence="1" type="ORF">FRF71_06300</name>
</gene>